<feature type="transmembrane region" description="Helical" evidence="1">
    <location>
        <begin position="5"/>
        <end position="23"/>
    </location>
</feature>
<keyword evidence="1" id="KW-1133">Transmembrane helix</keyword>
<evidence type="ECO:0000256" key="1">
    <source>
        <dbReference type="SAM" id="Phobius"/>
    </source>
</evidence>
<dbReference type="RefSeq" id="WP_142533646.1">
    <property type="nucleotide sequence ID" value="NZ_FXTB01000005.1"/>
</dbReference>
<keyword evidence="1" id="KW-0472">Membrane</keyword>
<proteinExistence type="predicted"/>
<gene>
    <name evidence="2" type="ORF">SAMN06265379_105199</name>
</gene>
<dbReference type="AlphaFoldDB" id="A0A521DHD5"/>
<keyword evidence="3" id="KW-1185">Reference proteome</keyword>
<dbReference type="OrthoDB" id="9957426at2"/>
<dbReference type="EMBL" id="FXTB01000005">
    <property type="protein sequence ID" value="SMO71184.1"/>
    <property type="molecule type" value="Genomic_DNA"/>
</dbReference>
<reference evidence="2 3" key="1">
    <citation type="submission" date="2017-05" db="EMBL/GenBank/DDBJ databases">
        <authorList>
            <person name="Varghese N."/>
            <person name="Submissions S."/>
        </authorList>
    </citation>
    <scope>NUCLEOTIDE SEQUENCE [LARGE SCALE GENOMIC DNA]</scope>
    <source>
        <strain evidence="2 3">DSM 27040</strain>
    </source>
</reference>
<sequence>MKNKILLYIYPLIIIIPLALLMLRPNSFNLIPYTIYHAFSVKSITEQEFILWFDLGFLGIMYWLVLRVVYRIMNWGKK</sequence>
<organism evidence="2 3">
    <name type="scientific">Saccharicrinis carchari</name>
    <dbReference type="NCBI Taxonomy" id="1168039"/>
    <lineage>
        <taxon>Bacteria</taxon>
        <taxon>Pseudomonadati</taxon>
        <taxon>Bacteroidota</taxon>
        <taxon>Bacteroidia</taxon>
        <taxon>Marinilabiliales</taxon>
        <taxon>Marinilabiliaceae</taxon>
        <taxon>Saccharicrinis</taxon>
    </lineage>
</organism>
<dbReference type="Proteomes" id="UP000319040">
    <property type="component" value="Unassembled WGS sequence"/>
</dbReference>
<keyword evidence="1" id="KW-0812">Transmembrane</keyword>
<protein>
    <submittedName>
        <fullName evidence="2">Uncharacterized protein</fullName>
    </submittedName>
</protein>
<feature type="transmembrane region" description="Helical" evidence="1">
    <location>
        <begin position="49"/>
        <end position="70"/>
    </location>
</feature>
<evidence type="ECO:0000313" key="3">
    <source>
        <dbReference type="Proteomes" id="UP000319040"/>
    </source>
</evidence>
<evidence type="ECO:0000313" key="2">
    <source>
        <dbReference type="EMBL" id="SMO71184.1"/>
    </source>
</evidence>
<accession>A0A521DHD5</accession>
<name>A0A521DHD5_SACCC</name>